<proteinExistence type="predicted"/>
<reference evidence="2" key="1">
    <citation type="submission" date="2014-09" db="EMBL/GenBank/DDBJ databases">
        <authorList>
            <person name="Magalhaes I.L.F."/>
            <person name="Oliveira U."/>
            <person name="Santos F.R."/>
            <person name="Vidigal T.H.D.A."/>
            <person name="Brescovit A.D."/>
            <person name="Santos A.J."/>
        </authorList>
    </citation>
    <scope>NUCLEOTIDE SEQUENCE</scope>
    <source>
        <tissue evidence="2">Shoot tissue taken approximately 20 cm above the soil surface</tissue>
    </source>
</reference>
<protein>
    <submittedName>
        <fullName evidence="2">Uncharacterized protein</fullName>
    </submittedName>
</protein>
<sequence length="49" mass="5609">MGPQTKHHHKFLQTRSSSQAICTAPLLYSLIYLYVFSLLSLNHSIPPHM</sequence>
<keyword evidence="1" id="KW-0472">Membrane</keyword>
<feature type="transmembrane region" description="Helical" evidence="1">
    <location>
        <begin position="20"/>
        <end position="41"/>
    </location>
</feature>
<accession>A0A0A9B5X4</accession>
<keyword evidence="1" id="KW-1133">Transmembrane helix</keyword>
<keyword evidence="1" id="KW-0812">Transmembrane</keyword>
<dbReference type="AlphaFoldDB" id="A0A0A9B5X4"/>
<name>A0A0A9B5X4_ARUDO</name>
<dbReference type="EMBL" id="GBRH01239134">
    <property type="protein sequence ID" value="JAD58761.1"/>
    <property type="molecule type" value="Transcribed_RNA"/>
</dbReference>
<organism evidence="2">
    <name type="scientific">Arundo donax</name>
    <name type="common">Giant reed</name>
    <name type="synonym">Donax arundinaceus</name>
    <dbReference type="NCBI Taxonomy" id="35708"/>
    <lineage>
        <taxon>Eukaryota</taxon>
        <taxon>Viridiplantae</taxon>
        <taxon>Streptophyta</taxon>
        <taxon>Embryophyta</taxon>
        <taxon>Tracheophyta</taxon>
        <taxon>Spermatophyta</taxon>
        <taxon>Magnoliopsida</taxon>
        <taxon>Liliopsida</taxon>
        <taxon>Poales</taxon>
        <taxon>Poaceae</taxon>
        <taxon>PACMAD clade</taxon>
        <taxon>Arundinoideae</taxon>
        <taxon>Arundineae</taxon>
        <taxon>Arundo</taxon>
    </lineage>
</organism>
<evidence type="ECO:0000313" key="2">
    <source>
        <dbReference type="EMBL" id="JAD58761.1"/>
    </source>
</evidence>
<evidence type="ECO:0000256" key="1">
    <source>
        <dbReference type="SAM" id="Phobius"/>
    </source>
</evidence>
<reference evidence="2" key="2">
    <citation type="journal article" date="2015" name="Data Brief">
        <title>Shoot transcriptome of the giant reed, Arundo donax.</title>
        <authorList>
            <person name="Barrero R.A."/>
            <person name="Guerrero F.D."/>
            <person name="Moolhuijzen P."/>
            <person name="Goolsby J.A."/>
            <person name="Tidwell J."/>
            <person name="Bellgard S.E."/>
            <person name="Bellgard M.I."/>
        </authorList>
    </citation>
    <scope>NUCLEOTIDE SEQUENCE</scope>
    <source>
        <tissue evidence="2">Shoot tissue taken approximately 20 cm above the soil surface</tissue>
    </source>
</reference>